<feature type="signal peptide" evidence="1">
    <location>
        <begin position="1"/>
        <end position="20"/>
    </location>
</feature>
<reference evidence="2 3" key="1">
    <citation type="submission" date="2021-08" db="EMBL/GenBank/DDBJ databases">
        <title>Comparative Genomics Analysis of the Genus Qipengyuania Reveals Extensive Genetic Diversity and Metabolic Versatility, Including the Description of Fifteen Novel Species.</title>
        <authorList>
            <person name="Liu Y."/>
        </authorList>
    </citation>
    <scope>NUCLEOTIDE SEQUENCE [LARGE SCALE GENOMIC DNA]</scope>
    <source>
        <strain evidence="2 3">1NDH17</strain>
    </source>
</reference>
<name>A0ABS7ITM9_9SPHN</name>
<keyword evidence="3" id="KW-1185">Reference proteome</keyword>
<accession>A0ABS7ITM9</accession>
<gene>
    <name evidence="2" type="ORF">K3152_00405</name>
</gene>
<evidence type="ECO:0000313" key="2">
    <source>
        <dbReference type="EMBL" id="MBX7456697.1"/>
    </source>
</evidence>
<dbReference type="Proteomes" id="UP000783253">
    <property type="component" value="Unassembled WGS sequence"/>
</dbReference>
<dbReference type="RefSeq" id="WP_221572142.1">
    <property type="nucleotide sequence ID" value="NZ_JAIGNK010000001.1"/>
</dbReference>
<keyword evidence="1" id="KW-0732">Signal</keyword>
<comment type="caution">
    <text evidence="2">The sequence shown here is derived from an EMBL/GenBank/DDBJ whole genome shotgun (WGS) entry which is preliminary data.</text>
</comment>
<proteinExistence type="predicted"/>
<organism evidence="2 3">
    <name type="scientific">Qipengyuania polymorpha</name>
    <dbReference type="NCBI Taxonomy" id="2867234"/>
    <lineage>
        <taxon>Bacteria</taxon>
        <taxon>Pseudomonadati</taxon>
        <taxon>Pseudomonadota</taxon>
        <taxon>Alphaproteobacteria</taxon>
        <taxon>Sphingomonadales</taxon>
        <taxon>Erythrobacteraceae</taxon>
        <taxon>Qipengyuania</taxon>
    </lineage>
</organism>
<evidence type="ECO:0000256" key="1">
    <source>
        <dbReference type="SAM" id="SignalP"/>
    </source>
</evidence>
<sequence length="175" mass="17457">MKFAKLALASVALIATPALANGIVEGATVTGPEGNTVGTVVAIEGGNAIIDTGKHKIPLPASMYVESDAGLTLPATKAMLDGMIDQQIAAAKAQLDAALVVGASAMAADHAPLGTITLIEGDEVTIARGGDETNVVVLLRGHFTAGDHGLMAKYTNAEIDAAMAANAPAEGEAAE</sequence>
<protein>
    <submittedName>
        <fullName evidence="2">Uncharacterized protein</fullName>
    </submittedName>
</protein>
<evidence type="ECO:0000313" key="3">
    <source>
        <dbReference type="Proteomes" id="UP000783253"/>
    </source>
</evidence>
<feature type="chain" id="PRO_5045876313" evidence="1">
    <location>
        <begin position="21"/>
        <end position="175"/>
    </location>
</feature>
<dbReference type="EMBL" id="JAIGNK010000001">
    <property type="protein sequence ID" value="MBX7456697.1"/>
    <property type="molecule type" value="Genomic_DNA"/>
</dbReference>